<comment type="caution">
    <text evidence="1">The sequence shown here is derived from an EMBL/GenBank/DDBJ whole genome shotgun (WGS) entry which is preliminary data.</text>
</comment>
<evidence type="ECO:0000313" key="1">
    <source>
        <dbReference type="EMBL" id="TXC80120.1"/>
    </source>
</evidence>
<dbReference type="AlphaFoldDB" id="A0A5C6V5T6"/>
<protein>
    <submittedName>
        <fullName evidence="1">Uncharacterized protein</fullName>
    </submittedName>
</protein>
<name>A0A5C6V5T6_9BURK</name>
<dbReference type="EMBL" id="VOQS01000005">
    <property type="protein sequence ID" value="TXC80120.1"/>
    <property type="molecule type" value="Genomic_DNA"/>
</dbReference>
<proteinExistence type="predicted"/>
<sequence>MPHQGMHRWTNDVVIDRLACRHPCGKACNKSGRAANSELATGFGHLVRGSCHASRQPCHDERYLNCSSQPVRNLRIDLEVLNGSSADENIVRTCVDRCVAFRPVFLAGRCLVVDEYTA</sequence>
<dbReference type="Proteomes" id="UP000321776">
    <property type="component" value="Unassembled WGS sequence"/>
</dbReference>
<gene>
    <name evidence="1" type="ORF">FRZ40_38085</name>
</gene>
<evidence type="ECO:0000313" key="2">
    <source>
        <dbReference type="Proteomes" id="UP000321776"/>
    </source>
</evidence>
<reference evidence="1 2" key="1">
    <citation type="journal article" date="2018" name="Int. J. Syst. Evol. Microbiol.">
        <title>Paraburkholderia azotifigens sp. nov., a nitrogen-fixing bacterium isolated from paddy soil.</title>
        <authorList>
            <person name="Choi G.M."/>
            <person name="Im W.T."/>
        </authorList>
    </citation>
    <scope>NUCLEOTIDE SEQUENCE [LARGE SCALE GENOMIC DNA]</scope>
    <source>
        <strain evidence="1 2">NF 2-5-3</strain>
    </source>
</reference>
<organism evidence="1 2">
    <name type="scientific">Paraburkholderia azotifigens</name>
    <dbReference type="NCBI Taxonomy" id="2057004"/>
    <lineage>
        <taxon>Bacteria</taxon>
        <taxon>Pseudomonadati</taxon>
        <taxon>Pseudomonadota</taxon>
        <taxon>Betaproteobacteria</taxon>
        <taxon>Burkholderiales</taxon>
        <taxon>Burkholderiaceae</taxon>
        <taxon>Paraburkholderia</taxon>
    </lineage>
</organism>
<accession>A0A5C6V5T6</accession>